<proteinExistence type="predicted"/>
<feature type="region of interest" description="Disordered" evidence="1">
    <location>
        <begin position="29"/>
        <end position="49"/>
    </location>
</feature>
<dbReference type="AlphaFoldDB" id="A0A0P9JRB5"/>
<sequence length="49" mass="5501">MGSWEGREHSIEHQIGAWNVGIQQCQLNDRDLDNDNNTDNYNGTPSAAK</sequence>
<accession>A0A0P9JRB5</accession>
<gene>
    <name evidence="2" type="ORF">ALO88_102659</name>
</gene>
<evidence type="ECO:0000313" key="3">
    <source>
        <dbReference type="Proteomes" id="UP000050425"/>
    </source>
</evidence>
<evidence type="ECO:0000313" key="2">
    <source>
        <dbReference type="EMBL" id="KPW44213.1"/>
    </source>
</evidence>
<dbReference type="PATRIC" id="fig|251702.3.peg.1588"/>
<protein>
    <submittedName>
        <fullName evidence="2">Uncharacterized protein</fullName>
    </submittedName>
</protein>
<dbReference type="EMBL" id="LJPT01000167">
    <property type="protein sequence ID" value="KPW44213.1"/>
    <property type="molecule type" value="Genomic_DNA"/>
</dbReference>
<reference evidence="2 3" key="1">
    <citation type="submission" date="2015-09" db="EMBL/GenBank/DDBJ databases">
        <title>Genome announcement of multiple Pseudomonas syringae strains.</title>
        <authorList>
            <person name="Thakur S."/>
            <person name="Wang P.W."/>
            <person name="Gong Y."/>
            <person name="Weir B.S."/>
            <person name="Guttman D.S."/>
        </authorList>
    </citation>
    <scope>NUCLEOTIDE SEQUENCE [LARGE SCALE GENOMIC DNA]</scope>
    <source>
        <strain evidence="2 3">ICMP4303</strain>
    </source>
</reference>
<organism evidence="2 3">
    <name type="scientific">Pseudomonas syringae pv. antirrhini</name>
    <dbReference type="NCBI Taxonomy" id="251702"/>
    <lineage>
        <taxon>Bacteria</taxon>
        <taxon>Pseudomonadati</taxon>
        <taxon>Pseudomonadota</taxon>
        <taxon>Gammaproteobacteria</taxon>
        <taxon>Pseudomonadales</taxon>
        <taxon>Pseudomonadaceae</taxon>
        <taxon>Pseudomonas</taxon>
    </lineage>
</organism>
<evidence type="ECO:0000256" key="1">
    <source>
        <dbReference type="SAM" id="MobiDB-lite"/>
    </source>
</evidence>
<dbReference type="Proteomes" id="UP000050425">
    <property type="component" value="Unassembled WGS sequence"/>
</dbReference>
<comment type="caution">
    <text evidence="2">The sequence shown here is derived from an EMBL/GenBank/DDBJ whole genome shotgun (WGS) entry which is preliminary data.</text>
</comment>
<name>A0A0P9JRB5_9PSED</name>